<reference evidence="10" key="2">
    <citation type="journal article" date="2007" name="PLoS Biol.">
        <title>Survey sequencing and comparative analysis of the elephant shark (Callorhinchus milii) genome.</title>
        <authorList>
            <person name="Venkatesh B."/>
            <person name="Kirkness E.F."/>
            <person name="Loh Y.H."/>
            <person name="Halpern A.L."/>
            <person name="Lee A.P."/>
            <person name="Johnson J."/>
            <person name="Dandona N."/>
            <person name="Viswanathan L.D."/>
            <person name="Tay A."/>
            <person name="Venter J.C."/>
            <person name="Strausberg R.L."/>
            <person name="Brenner S."/>
        </authorList>
    </citation>
    <scope>NUCLEOTIDE SEQUENCE [LARGE SCALE GENOMIC DNA]</scope>
</reference>
<evidence type="ECO:0000259" key="8">
    <source>
        <dbReference type="SMART" id="SM00249"/>
    </source>
</evidence>
<feature type="region of interest" description="Disordered" evidence="7">
    <location>
        <begin position="160"/>
        <end position="200"/>
    </location>
</feature>
<keyword evidence="5" id="KW-0862">Zinc</keyword>
<reference evidence="10" key="1">
    <citation type="journal article" date="2006" name="Science">
        <title>Ancient noncoding elements conserved in the human genome.</title>
        <authorList>
            <person name="Venkatesh B."/>
            <person name="Kirkness E.F."/>
            <person name="Loh Y.H."/>
            <person name="Halpern A.L."/>
            <person name="Lee A.P."/>
            <person name="Johnson J."/>
            <person name="Dandona N."/>
            <person name="Viswanathan L.D."/>
            <person name="Tay A."/>
            <person name="Venter J.C."/>
            <person name="Strausberg R.L."/>
            <person name="Brenner S."/>
        </authorList>
    </citation>
    <scope>NUCLEOTIDE SEQUENCE [LARGE SCALE GENOMIC DNA]</scope>
</reference>
<comment type="subcellular location">
    <subcellularLocation>
        <location evidence="1">Nucleus</location>
    </subcellularLocation>
</comment>
<dbReference type="InterPro" id="IPR043449">
    <property type="entry name" value="PHF20-like"/>
</dbReference>
<dbReference type="GO" id="GO:0005634">
    <property type="term" value="C:nucleus"/>
    <property type="evidence" value="ECO:0007669"/>
    <property type="project" value="UniProtKB-SubCell"/>
</dbReference>
<keyword evidence="4" id="KW-0863">Zinc-finger</keyword>
<dbReference type="GO" id="GO:0044545">
    <property type="term" value="C:NSL complex"/>
    <property type="evidence" value="ECO:0007669"/>
    <property type="project" value="TreeGrafter"/>
</dbReference>
<evidence type="ECO:0000256" key="2">
    <source>
        <dbReference type="ARBA" id="ARBA00022723"/>
    </source>
</evidence>
<organism evidence="9 10">
    <name type="scientific">Callorhinchus milii</name>
    <name type="common">Ghost shark</name>
    <dbReference type="NCBI Taxonomy" id="7868"/>
    <lineage>
        <taxon>Eukaryota</taxon>
        <taxon>Metazoa</taxon>
        <taxon>Chordata</taxon>
        <taxon>Craniata</taxon>
        <taxon>Vertebrata</taxon>
        <taxon>Chondrichthyes</taxon>
        <taxon>Holocephali</taxon>
        <taxon>Chimaeriformes</taxon>
        <taxon>Callorhinchidae</taxon>
        <taxon>Callorhinchus</taxon>
    </lineage>
</organism>
<feature type="compositionally biased region" description="Basic and acidic residues" evidence="7">
    <location>
        <begin position="22"/>
        <end position="33"/>
    </location>
</feature>
<keyword evidence="2" id="KW-0479">Metal-binding</keyword>
<evidence type="ECO:0000313" key="9">
    <source>
        <dbReference type="Ensembl" id="ENSCMIP00000003498.1"/>
    </source>
</evidence>
<keyword evidence="10" id="KW-1185">Reference proteome</keyword>
<dbReference type="AlphaFoldDB" id="A0A4W3GIS0"/>
<keyword evidence="6" id="KW-0539">Nucleus</keyword>
<evidence type="ECO:0000256" key="4">
    <source>
        <dbReference type="ARBA" id="ARBA00022771"/>
    </source>
</evidence>
<dbReference type="Pfam" id="PF20826">
    <property type="entry name" value="PHD_5"/>
    <property type="match status" value="1"/>
</dbReference>
<dbReference type="SUPFAM" id="SSF57903">
    <property type="entry name" value="FYVE/PHD zinc finger"/>
    <property type="match status" value="1"/>
</dbReference>
<evidence type="ECO:0000256" key="1">
    <source>
        <dbReference type="ARBA" id="ARBA00004123"/>
    </source>
</evidence>
<dbReference type="PANTHER" id="PTHR15856">
    <property type="entry name" value="PHD FINGER PROTEIN 20-RELATED"/>
    <property type="match status" value="1"/>
</dbReference>
<evidence type="ECO:0000313" key="10">
    <source>
        <dbReference type="Proteomes" id="UP000314986"/>
    </source>
</evidence>
<name>A0A4W3GIS0_CALMI</name>
<reference evidence="9" key="4">
    <citation type="submission" date="2025-08" db="UniProtKB">
        <authorList>
            <consortium name="Ensembl"/>
        </authorList>
    </citation>
    <scope>IDENTIFICATION</scope>
</reference>
<reference evidence="10" key="3">
    <citation type="journal article" date="2014" name="Nature">
        <title>Elephant shark genome provides unique insights into gnathostome evolution.</title>
        <authorList>
            <consortium name="International Elephant Shark Genome Sequencing Consortium"/>
            <person name="Venkatesh B."/>
            <person name="Lee A.P."/>
            <person name="Ravi V."/>
            <person name="Maurya A.K."/>
            <person name="Lian M.M."/>
            <person name="Swann J.B."/>
            <person name="Ohta Y."/>
            <person name="Flajnik M.F."/>
            <person name="Sutoh Y."/>
            <person name="Kasahara M."/>
            <person name="Hoon S."/>
            <person name="Gangu V."/>
            <person name="Roy S.W."/>
            <person name="Irimia M."/>
            <person name="Korzh V."/>
            <person name="Kondrychyn I."/>
            <person name="Lim Z.W."/>
            <person name="Tay B.H."/>
            <person name="Tohari S."/>
            <person name="Kong K.W."/>
            <person name="Ho S."/>
            <person name="Lorente-Galdos B."/>
            <person name="Quilez J."/>
            <person name="Marques-Bonet T."/>
            <person name="Raney B.J."/>
            <person name="Ingham P.W."/>
            <person name="Tay A."/>
            <person name="Hillier L.W."/>
            <person name="Minx P."/>
            <person name="Boehm T."/>
            <person name="Wilson R.K."/>
            <person name="Brenner S."/>
            <person name="Warren W.C."/>
        </authorList>
    </citation>
    <scope>NUCLEOTIDE SEQUENCE [LARGE SCALE GENOMIC DNA]</scope>
</reference>
<dbReference type="PANTHER" id="PTHR15856:SF51">
    <property type="entry name" value="MBD-R2"/>
    <property type="match status" value="1"/>
</dbReference>
<dbReference type="SMART" id="SM00249">
    <property type="entry name" value="PHD"/>
    <property type="match status" value="1"/>
</dbReference>
<feature type="compositionally biased region" description="Low complexity" evidence="7">
    <location>
        <begin position="160"/>
        <end position="170"/>
    </location>
</feature>
<dbReference type="PROSITE" id="PS01359">
    <property type="entry name" value="ZF_PHD_1"/>
    <property type="match status" value="1"/>
</dbReference>
<feature type="compositionally biased region" description="Gly residues" evidence="7">
    <location>
        <begin position="1"/>
        <end position="10"/>
    </location>
</feature>
<dbReference type="Gene3D" id="3.30.40.10">
    <property type="entry name" value="Zinc/RING finger domain, C3HC4 (zinc finger)"/>
    <property type="match status" value="1"/>
</dbReference>
<evidence type="ECO:0000256" key="3">
    <source>
        <dbReference type="ARBA" id="ARBA00022737"/>
    </source>
</evidence>
<dbReference type="Proteomes" id="UP000314986">
    <property type="component" value="Unassembled WGS sequence"/>
</dbReference>
<protein>
    <submittedName>
        <fullName evidence="9">PHD finger protein 20-like protein 1</fullName>
    </submittedName>
</protein>
<dbReference type="InterPro" id="IPR011011">
    <property type="entry name" value="Znf_FYVE_PHD"/>
</dbReference>
<accession>A0A4W3GIS0</accession>
<sequence length="396" mass="42271">MDLVEDGGGTHPDQLLASEASDQLKTKASERSHPTNQGTRPLPSAPSPGKARTRKPRADETFGNPKPCEPSPIPPAVSQGDGTPSVDFAQTLPLPSPPDIPQTDLRSLCLISKGARVSELRCSVPLDLSQTYSSKTVSSSPAPLLPSKARLVRSLSSTLSTGASATSSLSGKKKVRSKVKREQERAQATAKKKKKKKPLEFGCDRLKEPPLCRVPGPTSSLALRPTTAAKPAFLSPKCLLPTGSLLELSVERTPKHEDLSSDEFPDGSSTESALGSEDGGQDPGSSSPAGEQPSEDDRDEIVRCVCHLDEEKGFMIQCEDCLCWQHSVCMGLVEDSIPDQYACPFCQNTGESQELGCSQPCWQSIKASSHPPHPPLLTLNRGALGCCPDRKGTLQM</sequence>
<keyword evidence="3" id="KW-0677">Repeat</keyword>
<feature type="domain" description="Zinc finger PHD-type" evidence="8">
    <location>
        <begin position="303"/>
        <end position="347"/>
    </location>
</feature>
<dbReference type="GO" id="GO:0006357">
    <property type="term" value="P:regulation of transcription by RNA polymerase II"/>
    <property type="evidence" value="ECO:0007669"/>
    <property type="project" value="TreeGrafter"/>
</dbReference>
<dbReference type="InterPro" id="IPR013083">
    <property type="entry name" value="Znf_RING/FYVE/PHD"/>
</dbReference>
<dbReference type="Ensembl" id="ENSCMIT00000003637.1">
    <property type="protein sequence ID" value="ENSCMIP00000003498.1"/>
    <property type="gene ID" value="ENSCMIG00000002116.1"/>
</dbReference>
<evidence type="ECO:0000256" key="5">
    <source>
        <dbReference type="ARBA" id="ARBA00022833"/>
    </source>
</evidence>
<reference evidence="9" key="5">
    <citation type="submission" date="2025-09" db="UniProtKB">
        <authorList>
            <consortium name="Ensembl"/>
        </authorList>
    </citation>
    <scope>IDENTIFICATION</scope>
</reference>
<feature type="region of interest" description="Disordered" evidence="7">
    <location>
        <begin position="253"/>
        <end position="296"/>
    </location>
</feature>
<evidence type="ECO:0000256" key="7">
    <source>
        <dbReference type="SAM" id="MobiDB-lite"/>
    </source>
</evidence>
<dbReference type="GeneTree" id="ENSGT00940000156215"/>
<dbReference type="InterPro" id="IPR019786">
    <property type="entry name" value="Zinc_finger_PHD-type_CS"/>
</dbReference>
<proteinExistence type="predicted"/>
<evidence type="ECO:0000256" key="6">
    <source>
        <dbReference type="ARBA" id="ARBA00023242"/>
    </source>
</evidence>
<dbReference type="InterPro" id="IPR001965">
    <property type="entry name" value="Znf_PHD"/>
</dbReference>
<dbReference type="GO" id="GO:0008270">
    <property type="term" value="F:zinc ion binding"/>
    <property type="evidence" value="ECO:0007669"/>
    <property type="project" value="UniProtKB-KW"/>
</dbReference>
<feature type="region of interest" description="Disordered" evidence="7">
    <location>
        <begin position="1"/>
        <end position="104"/>
    </location>
</feature>